<gene>
    <name evidence="1" type="ORF">AK812_SmicGene12583</name>
</gene>
<organism evidence="1 2">
    <name type="scientific">Symbiodinium microadriaticum</name>
    <name type="common">Dinoflagellate</name>
    <name type="synonym">Zooxanthella microadriatica</name>
    <dbReference type="NCBI Taxonomy" id="2951"/>
    <lineage>
        <taxon>Eukaryota</taxon>
        <taxon>Sar</taxon>
        <taxon>Alveolata</taxon>
        <taxon>Dinophyceae</taxon>
        <taxon>Suessiales</taxon>
        <taxon>Symbiodiniaceae</taxon>
        <taxon>Symbiodinium</taxon>
    </lineage>
</organism>
<dbReference type="Proteomes" id="UP000186817">
    <property type="component" value="Unassembled WGS sequence"/>
</dbReference>
<dbReference type="AlphaFoldDB" id="A0A1Q9EAA8"/>
<sequence length="427" mass="45339">MLWHHSLGPAICQETALPDDSGVDTASRYFPAPGNRQLWIGTIPTELPNSEEPRTRNVYGVIGGAREFVEDTTPRAEVGAKAKEALCQASYTANLEFSDCNFLAPGDQDTTAALSFGQAYGQASMEKEDLFSHLTQGCSEDFLLGCQVTKVDSEETGTSSLASLQPDESRNSQVALMQEPADDRVFPEVHGGKAPWLSDDEGATWLPGMAGTALSELPSQGSVLHKLQRCKPCAWYWKEAGCKNGWDCGHCHLCPQGEIKARKKAKQVVMRLAVPDRRTSQSEVRAAVDTRNACLGVSALRSAGLTCGSADRSSIPDLAEQCTVVSDIRSGFALEGTSHLRAFASACRKVAVQHATCLLVAGRSAWHASAQRGCGLRTISLTAEAELDAGLCSSVSHNVNGAPEGAAAIHVPGRSAVGKFGGCPQHA</sequence>
<evidence type="ECO:0000313" key="2">
    <source>
        <dbReference type="Proteomes" id="UP000186817"/>
    </source>
</evidence>
<dbReference type="OrthoDB" id="406203at2759"/>
<keyword evidence="2" id="KW-1185">Reference proteome</keyword>
<comment type="caution">
    <text evidence="1">The sequence shown here is derived from an EMBL/GenBank/DDBJ whole genome shotgun (WGS) entry which is preliminary data.</text>
</comment>
<evidence type="ECO:0008006" key="3">
    <source>
        <dbReference type="Google" id="ProtNLM"/>
    </source>
</evidence>
<proteinExistence type="predicted"/>
<accession>A0A1Q9EAA8</accession>
<name>A0A1Q9EAA8_SYMMI</name>
<evidence type="ECO:0000313" key="1">
    <source>
        <dbReference type="EMBL" id="OLQ04356.1"/>
    </source>
</evidence>
<protein>
    <recommendedName>
        <fullName evidence="3">C3H1-type domain-containing protein</fullName>
    </recommendedName>
</protein>
<reference evidence="1 2" key="1">
    <citation type="submission" date="2016-02" db="EMBL/GenBank/DDBJ databases">
        <title>Genome analysis of coral dinoflagellate symbionts highlights evolutionary adaptations to a symbiotic lifestyle.</title>
        <authorList>
            <person name="Aranda M."/>
            <person name="Li Y."/>
            <person name="Liew Y.J."/>
            <person name="Baumgarten S."/>
            <person name="Simakov O."/>
            <person name="Wilson M."/>
            <person name="Piel J."/>
            <person name="Ashoor H."/>
            <person name="Bougouffa S."/>
            <person name="Bajic V.B."/>
            <person name="Ryu T."/>
            <person name="Ravasi T."/>
            <person name="Bayer T."/>
            <person name="Micklem G."/>
            <person name="Kim H."/>
            <person name="Bhak J."/>
            <person name="Lajeunesse T.C."/>
            <person name="Voolstra C.R."/>
        </authorList>
    </citation>
    <scope>NUCLEOTIDE SEQUENCE [LARGE SCALE GENOMIC DNA]</scope>
    <source>
        <strain evidence="1 2">CCMP2467</strain>
    </source>
</reference>
<dbReference type="EMBL" id="LSRX01000213">
    <property type="protein sequence ID" value="OLQ04356.1"/>
    <property type="molecule type" value="Genomic_DNA"/>
</dbReference>